<dbReference type="Proteomes" id="UP001189429">
    <property type="component" value="Unassembled WGS sequence"/>
</dbReference>
<gene>
    <name evidence="2" type="ORF">PCOR1329_LOCUS1598</name>
</gene>
<feature type="compositionally biased region" description="Pro residues" evidence="1">
    <location>
        <begin position="22"/>
        <end position="34"/>
    </location>
</feature>
<feature type="compositionally biased region" description="Basic residues" evidence="1">
    <location>
        <begin position="79"/>
        <end position="99"/>
    </location>
</feature>
<comment type="caution">
    <text evidence="2">The sequence shown here is derived from an EMBL/GenBank/DDBJ whole genome shotgun (WGS) entry which is preliminary data.</text>
</comment>
<evidence type="ECO:0000313" key="3">
    <source>
        <dbReference type="Proteomes" id="UP001189429"/>
    </source>
</evidence>
<feature type="non-terminal residue" evidence="2">
    <location>
        <position position="116"/>
    </location>
</feature>
<evidence type="ECO:0000256" key="1">
    <source>
        <dbReference type="SAM" id="MobiDB-lite"/>
    </source>
</evidence>
<evidence type="ECO:0000313" key="2">
    <source>
        <dbReference type="EMBL" id="CAK0790273.1"/>
    </source>
</evidence>
<feature type="non-terminal residue" evidence="2">
    <location>
        <position position="1"/>
    </location>
</feature>
<feature type="region of interest" description="Disordered" evidence="1">
    <location>
        <begin position="51"/>
        <end position="116"/>
    </location>
</feature>
<sequence length="116" mass="13999">PRRSLPWRSPRGEAARLWTRRPPTPAAPPRPARPAPSRWWWSCWRIRPPPTRRWRRKTQGPLTAQQIHQWARQPTRRPTTPRRPRTPTRPPGRRRRPRPRSAPLPTAQRSPRRPRR</sequence>
<keyword evidence="3" id="KW-1185">Reference proteome</keyword>
<protein>
    <submittedName>
        <fullName evidence="2">Uncharacterized protein</fullName>
    </submittedName>
</protein>
<proteinExistence type="predicted"/>
<organism evidence="2 3">
    <name type="scientific">Prorocentrum cordatum</name>
    <dbReference type="NCBI Taxonomy" id="2364126"/>
    <lineage>
        <taxon>Eukaryota</taxon>
        <taxon>Sar</taxon>
        <taxon>Alveolata</taxon>
        <taxon>Dinophyceae</taxon>
        <taxon>Prorocentrales</taxon>
        <taxon>Prorocentraceae</taxon>
        <taxon>Prorocentrum</taxon>
    </lineage>
</organism>
<reference evidence="2" key="1">
    <citation type="submission" date="2023-10" db="EMBL/GenBank/DDBJ databases">
        <authorList>
            <person name="Chen Y."/>
            <person name="Shah S."/>
            <person name="Dougan E. K."/>
            <person name="Thang M."/>
            <person name="Chan C."/>
        </authorList>
    </citation>
    <scope>NUCLEOTIDE SEQUENCE [LARGE SCALE GENOMIC DNA]</scope>
</reference>
<dbReference type="EMBL" id="CAUYUJ010000391">
    <property type="protein sequence ID" value="CAK0790273.1"/>
    <property type="molecule type" value="Genomic_DNA"/>
</dbReference>
<name>A0ABN9PGE4_9DINO</name>
<feature type="region of interest" description="Disordered" evidence="1">
    <location>
        <begin position="1"/>
        <end position="36"/>
    </location>
</feature>
<accession>A0ABN9PGE4</accession>